<gene>
    <name evidence="5" type="primary">rumA</name>
    <name evidence="5" type="ordered locus">KVU_2230</name>
</gene>
<dbReference type="EMBL" id="CP002018">
    <property type="protein sequence ID" value="AEM42069.1"/>
    <property type="molecule type" value="Genomic_DNA"/>
</dbReference>
<dbReference type="OrthoDB" id="9804590at2"/>
<dbReference type="AlphaFoldDB" id="F9Y672"/>
<keyword evidence="6" id="KW-1185">Reference proteome</keyword>
<feature type="binding site" evidence="4">
    <location>
        <position position="282"/>
    </location>
    <ligand>
        <name>S-adenosyl-L-methionine</name>
        <dbReference type="ChEBI" id="CHEBI:59789"/>
    </ligand>
</feature>
<dbReference type="PATRIC" id="fig|759362.5.peg.2317"/>
<evidence type="ECO:0000256" key="2">
    <source>
        <dbReference type="ARBA" id="ARBA00022679"/>
    </source>
</evidence>
<keyword evidence="3 4" id="KW-0949">S-adenosyl-L-methionine</keyword>
<dbReference type="Pfam" id="PF05958">
    <property type="entry name" value="tRNA_U5-meth_tr"/>
    <property type="match status" value="1"/>
</dbReference>
<name>F9Y672_KETVW</name>
<evidence type="ECO:0000256" key="1">
    <source>
        <dbReference type="ARBA" id="ARBA00022603"/>
    </source>
</evidence>
<feature type="active site" description="Nucleophile" evidence="4">
    <location>
        <position position="356"/>
    </location>
</feature>
<dbReference type="PANTHER" id="PTHR11061">
    <property type="entry name" value="RNA M5U METHYLTRANSFERASE"/>
    <property type="match status" value="1"/>
</dbReference>
<comment type="similarity">
    <text evidence="4">Belongs to the class I-like SAM-binding methyltransferase superfamily. RNA M5U methyltransferase family.</text>
</comment>
<organism evidence="5 6">
    <name type="scientific">Ketogulonicigenium vulgare (strain WSH-001)</name>
    <dbReference type="NCBI Taxonomy" id="759362"/>
    <lineage>
        <taxon>Bacteria</taxon>
        <taxon>Pseudomonadati</taxon>
        <taxon>Pseudomonadota</taxon>
        <taxon>Alphaproteobacteria</taxon>
        <taxon>Rhodobacterales</taxon>
        <taxon>Roseobacteraceae</taxon>
        <taxon>Ketogulonicigenium</taxon>
    </lineage>
</organism>
<dbReference type="RefSeq" id="WP_013385454.1">
    <property type="nucleotide sequence ID" value="NC_017384.1"/>
</dbReference>
<evidence type="ECO:0000256" key="4">
    <source>
        <dbReference type="PROSITE-ProRule" id="PRU01024"/>
    </source>
</evidence>
<reference evidence="5 6" key="1">
    <citation type="journal article" date="2011" name="J. Bacteriol.">
        <title>Complete genome sequence of the industrial strain Ketogulonicigenium vulgare WSH-001.</title>
        <authorList>
            <person name="Liu L."/>
            <person name="Li Y."/>
            <person name="Zhang J."/>
            <person name="Zhou Z."/>
            <person name="Liu J."/>
            <person name="Li X."/>
            <person name="Zhou J."/>
            <person name="Du G."/>
            <person name="Wang L."/>
            <person name="Chen J."/>
        </authorList>
    </citation>
    <scope>NUCLEOTIDE SEQUENCE [LARGE SCALE GENOMIC DNA]</scope>
    <source>
        <strain evidence="5 6">WSH-001</strain>
    </source>
</reference>
<dbReference type="InterPro" id="IPR029063">
    <property type="entry name" value="SAM-dependent_MTases_sf"/>
</dbReference>
<proteinExistence type="inferred from homology"/>
<dbReference type="Gene3D" id="3.40.50.150">
    <property type="entry name" value="Vaccinia Virus protein VP39"/>
    <property type="match status" value="1"/>
</dbReference>
<evidence type="ECO:0000313" key="5">
    <source>
        <dbReference type="EMBL" id="AEM42069.1"/>
    </source>
</evidence>
<dbReference type="CDD" id="cd02440">
    <property type="entry name" value="AdoMet_MTases"/>
    <property type="match status" value="1"/>
</dbReference>
<dbReference type="GO" id="GO:0070041">
    <property type="term" value="F:rRNA (uridine-C5-)-methyltransferase activity"/>
    <property type="evidence" value="ECO:0007669"/>
    <property type="project" value="TreeGrafter"/>
</dbReference>
<dbReference type="GO" id="GO:0070475">
    <property type="term" value="P:rRNA base methylation"/>
    <property type="evidence" value="ECO:0007669"/>
    <property type="project" value="TreeGrafter"/>
</dbReference>
<dbReference type="eggNOG" id="COG2265">
    <property type="taxonomic scope" value="Bacteria"/>
</dbReference>
<feature type="binding site" evidence="4">
    <location>
        <position position="235"/>
    </location>
    <ligand>
        <name>S-adenosyl-L-methionine</name>
        <dbReference type="ChEBI" id="CHEBI:59789"/>
    </ligand>
</feature>
<keyword evidence="2 4" id="KW-0808">Transferase</keyword>
<dbReference type="Gene3D" id="2.40.50.1070">
    <property type="match status" value="1"/>
</dbReference>
<keyword evidence="1 4" id="KW-0489">Methyltransferase</keyword>
<accession>F9Y672</accession>
<feature type="binding site" evidence="4">
    <location>
        <position position="262"/>
    </location>
    <ligand>
        <name>S-adenosyl-L-methionine</name>
        <dbReference type="ChEBI" id="CHEBI:59789"/>
    </ligand>
</feature>
<protein>
    <submittedName>
        <fullName evidence="5">23S rRNA (Uracil-5-)-methyltransferase rumA</fullName>
        <ecNumber evidence="5">2.1.1.-</ecNumber>
    </submittedName>
</protein>
<dbReference type="PROSITE" id="PS51687">
    <property type="entry name" value="SAM_MT_RNA_M5U"/>
    <property type="match status" value="1"/>
</dbReference>
<evidence type="ECO:0000313" key="6">
    <source>
        <dbReference type="Proteomes" id="UP000000692"/>
    </source>
</evidence>
<feature type="binding site" evidence="4">
    <location>
        <position position="330"/>
    </location>
    <ligand>
        <name>S-adenosyl-L-methionine</name>
        <dbReference type="ChEBI" id="CHEBI:59789"/>
    </ligand>
</feature>
<dbReference type="Proteomes" id="UP000000692">
    <property type="component" value="Chromosome"/>
</dbReference>
<evidence type="ECO:0000256" key="3">
    <source>
        <dbReference type="ARBA" id="ARBA00022691"/>
    </source>
</evidence>
<dbReference type="EC" id="2.1.1.-" evidence="5"/>
<dbReference type="InterPro" id="IPR010280">
    <property type="entry name" value="U5_MeTrfase_fam"/>
</dbReference>
<dbReference type="PANTHER" id="PTHR11061:SF49">
    <property type="entry name" value="23S RRNA (URACIL(1939)-C(5))-METHYLTRANSFERASE RLMD"/>
    <property type="match status" value="1"/>
</dbReference>
<sequence length="399" mass="42603">MPIIEALTHHAMGRLADGTLVPRTLPGEEVEVKDDGSARIITPSPRRVAPPCRHFKTCGGCAMQHADDAFVADWKAEIVARALAGQQLSGEIAGTLTSPARSRRRAKFTGRRNKSGGVIGFKARGSDMLVEVPDCQLIVPEIAALMPALAEVANLAASRKAEAGLLVTQSTAGADLQVESERTLTPELVGDLARIAERAGFARITWGQESAVLRAPPVQNMGAAPVVPPPGSFLQATAEGENTLLNKVREAIGDASRVVDLFAGCGTFSLPLASKTEVHAVESVAPMIEALQRGWRAAGGLRKLTTEVRDLFRNPLLPIDLKDFDAAIIDPPRAGAEAQVRQLAAASVPVIAMVSCNPVTFARDARILVEAGFQMGPIWVVDQFRWSTHVELVTRFTRV</sequence>
<dbReference type="HOGENOM" id="CLU_014689_8_0_5"/>
<dbReference type="KEGG" id="kvl:KVU_2230"/>
<dbReference type="SUPFAM" id="SSF53335">
    <property type="entry name" value="S-adenosyl-L-methionine-dependent methyltransferases"/>
    <property type="match status" value="1"/>
</dbReference>